<keyword evidence="10" id="KW-1185">Reference proteome</keyword>
<dbReference type="PRINTS" id="PR00662">
    <property type="entry name" value="G6PISOMERASE"/>
</dbReference>
<dbReference type="Pfam" id="PF00342">
    <property type="entry name" value="PGI"/>
    <property type="match status" value="1"/>
</dbReference>
<organism evidence="9 10">
    <name type="scientific">Roseateles aquae</name>
    <dbReference type="NCBI Taxonomy" id="3077235"/>
    <lineage>
        <taxon>Bacteria</taxon>
        <taxon>Pseudomonadati</taxon>
        <taxon>Pseudomonadota</taxon>
        <taxon>Betaproteobacteria</taxon>
        <taxon>Burkholderiales</taxon>
        <taxon>Sphaerotilaceae</taxon>
        <taxon>Roseateles</taxon>
    </lineage>
</organism>
<dbReference type="EMBL" id="JAVXZY010000013">
    <property type="protein sequence ID" value="MDT9002124.1"/>
    <property type="molecule type" value="Genomic_DNA"/>
</dbReference>
<comment type="caution">
    <text evidence="9">The sequence shown here is derived from an EMBL/GenBank/DDBJ whole genome shotgun (WGS) entry which is preliminary data.</text>
</comment>
<dbReference type="Gene3D" id="3.40.50.10490">
    <property type="entry name" value="Glucose-6-phosphate isomerase like protein, domain 1"/>
    <property type="match status" value="2"/>
</dbReference>
<keyword evidence="7" id="KW-0963">Cytoplasm</keyword>
<comment type="function">
    <text evidence="7">Catalyzes the reversible isomerization of glucose-6-phosphate to fructose-6-phosphate.</text>
</comment>
<comment type="pathway">
    <text evidence="7">Carbohydrate biosynthesis; gluconeogenesis.</text>
</comment>
<dbReference type="PROSITE" id="PS00174">
    <property type="entry name" value="P_GLUCOSE_ISOMERASE_2"/>
    <property type="match status" value="1"/>
</dbReference>
<dbReference type="NCBIfam" id="NF001211">
    <property type="entry name" value="PRK00179.1"/>
    <property type="match status" value="1"/>
</dbReference>
<evidence type="ECO:0000256" key="8">
    <source>
        <dbReference type="RuleBase" id="RU000612"/>
    </source>
</evidence>
<evidence type="ECO:0000313" key="10">
    <source>
        <dbReference type="Proteomes" id="UP001246372"/>
    </source>
</evidence>
<comment type="pathway">
    <text evidence="1 7 8">Carbohydrate degradation; glycolysis; D-glyceraldehyde 3-phosphate and glycerone phosphate from D-glucose: step 2/4.</text>
</comment>
<protein>
    <recommendedName>
        <fullName evidence="7">Glucose-6-phosphate isomerase</fullName>
        <shortName evidence="7">GPI</shortName>
        <ecNumber evidence="7">5.3.1.9</ecNumber>
    </recommendedName>
    <alternativeName>
        <fullName evidence="7">Phosphoglucose isomerase</fullName>
        <shortName evidence="7">PGI</shortName>
    </alternativeName>
    <alternativeName>
        <fullName evidence="7">Phosphohexose isomerase</fullName>
        <shortName evidence="7">PHI</shortName>
    </alternativeName>
</protein>
<evidence type="ECO:0000256" key="4">
    <source>
        <dbReference type="ARBA" id="ARBA00023152"/>
    </source>
</evidence>
<gene>
    <name evidence="7 9" type="primary">pgi</name>
    <name evidence="9" type="ORF">RQP53_22790</name>
</gene>
<reference evidence="9" key="1">
    <citation type="submission" date="2023-09" db="EMBL/GenBank/DDBJ databases">
        <title>Paucibacter sp. APW11 Genome sequencing and assembly.</title>
        <authorList>
            <person name="Kim I."/>
        </authorList>
    </citation>
    <scope>NUCLEOTIDE SEQUENCE</scope>
    <source>
        <strain evidence="9">APW11</strain>
    </source>
</reference>
<dbReference type="InterPro" id="IPR018189">
    <property type="entry name" value="Phosphoglucose_isomerase_CS"/>
</dbReference>
<evidence type="ECO:0000256" key="5">
    <source>
        <dbReference type="ARBA" id="ARBA00023235"/>
    </source>
</evidence>
<comment type="similarity">
    <text evidence="2 7 8">Belongs to the GPI family.</text>
</comment>
<dbReference type="GO" id="GO:0004347">
    <property type="term" value="F:glucose-6-phosphate isomerase activity"/>
    <property type="evidence" value="ECO:0007669"/>
    <property type="project" value="UniProtKB-EC"/>
</dbReference>
<feature type="active site" evidence="7">
    <location>
        <position position="510"/>
    </location>
</feature>
<dbReference type="InterPro" id="IPR023096">
    <property type="entry name" value="G6P_Isomerase_C"/>
</dbReference>
<evidence type="ECO:0000256" key="1">
    <source>
        <dbReference type="ARBA" id="ARBA00004926"/>
    </source>
</evidence>
<feature type="active site" description="Proton donor" evidence="7">
    <location>
        <position position="341"/>
    </location>
</feature>
<evidence type="ECO:0000313" key="9">
    <source>
        <dbReference type="EMBL" id="MDT9002124.1"/>
    </source>
</evidence>
<evidence type="ECO:0000256" key="7">
    <source>
        <dbReference type="HAMAP-Rule" id="MF_00473"/>
    </source>
</evidence>
<dbReference type="EC" id="5.3.1.9" evidence="7"/>
<dbReference type="InterPro" id="IPR001672">
    <property type="entry name" value="G6P_Isomerase"/>
</dbReference>
<keyword evidence="4 7" id="KW-0324">Glycolysis</keyword>
<dbReference type="Proteomes" id="UP001246372">
    <property type="component" value="Unassembled WGS sequence"/>
</dbReference>
<evidence type="ECO:0000256" key="3">
    <source>
        <dbReference type="ARBA" id="ARBA00022432"/>
    </source>
</evidence>
<dbReference type="PANTHER" id="PTHR11469:SF1">
    <property type="entry name" value="GLUCOSE-6-PHOSPHATE ISOMERASE"/>
    <property type="match status" value="1"/>
</dbReference>
<dbReference type="InterPro" id="IPR035476">
    <property type="entry name" value="SIS_PGI_1"/>
</dbReference>
<dbReference type="PROSITE" id="PS51463">
    <property type="entry name" value="P_GLUCOSE_ISOMERASE_3"/>
    <property type="match status" value="1"/>
</dbReference>
<sequence>MQYSRCDQSRAWAALQAHYQAVGRAFDVREAFAREPERFSRWSLQAPQVFADLSKNRIDDHALHLLLQLAADCGLQAQRESLFNGDAINHTEGRAVLHTALRAPAGAAPFSDEVQASLTRMLAFAEQVRDQASSGISDVVHIGIGGSDLGPAMVVQALQSYLKAGLRLHFVSNVDGHDLAPLLRDLRPASTLFVIASKTFTTQETLANAEAAKSWFLASGGRDVARHFVATSSNTAAAAAFGIDTSFGFWDWVGGRYSLWSVIGLPIAIAIGADNFRALLAGAHAMDEHFRHAPAEQNLPVLLGLIDVWYRNFHGFGSRSVAPYHQGLRRLPAYLQQLEMESNGKGVDREGQALPFDTSPVVWGEAGTNGQHAYFQMLHQGTDVIPVEFIAVKRPQHGEHVQGELAERLLDQHQKLLANCLAQSQALMQGKTVEQALHEKAPTASKALGALTVARHRSFPGNRPSSTLVLEQLTPEALGALIALYEHRVFVSGAIWGINSFDQWGVELGKALCASLLPRLASGDASGLDGSTAGLLQRLRG</sequence>
<dbReference type="RefSeq" id="WP_315653014.1">
    <property type="nucleotide sequence ID" value="NZ_JAVXZY010000013.1"/>
</dbReference>
<dbReference type="CDD" id="cd05016">
    <property type="entry name" value="SIS_PGI_2"/>
    <property type="match status" value="1"/>
</dbReference>
<dbReference type="HAMAP" id="MF_00473">
    <property type="entry name" value="G6P_isomerase"/>
    <property type="match status" value="1"/>
</dbReference>
<comment type="catalytic activity">
    <reaction evidence="6 7 8">
        <text>alpha-D-glucose 6-phosphate = beta-D-fructose 6-phosphate</text>
        <dbReference type="Rhea" id="RHEA:11816"/>
        <dbReference type="ChEBI" id="CHEBI:57634"/>
        <dbReference type="ChEBI" id="CHEBI:58225"/>
        <dbReference type="EC" id="5.3.1.9"/>
    </reaction>
</comment>
<feature type="active site" evidence="7">
    <location>
        <position position="372"/>
    </location>
</feature>
<dbReference type="InterPro" id="IPR035482">
    <property type="entry name" value="SIS_PGI_2"/>
</dbReference>
<accession>A0ABU3PHT5</accession>
<dbReference type="InterPro" id="IPR046348">
    <property type="entry name" value="SIS_dom_sf"/>
</dbReference>
<dbReference type="CDD" id="cd05015">
    <property type="entry name" value="SIS_PGI_1"/>
    <property type="match status" value="1"/>
</dbReference>
<dbReference type="PANTHER" id="PTHR11469">
    <property type="entry name" value="GLUCOSE-6-PHOSPHATE ISOMERASE"/>
    <property type="match status" value="1"/>
</dbReference>
<dbReference type="SUPFAM" id="SSF53697">
    <property type="entry name" value="SIS domain"/>
    <property type="match status" value="1"/>
</dbReference>
<dbReference type="Gene3D" id="1.10.1390.10">
    <property type="match status" value="1"/>
</dbReference>
<evidence type="ECO:0000256" key="2">
    <source>
        <dbReference type="ARBA" id="ARBA00006604"/>
    </source>
</evidence>
<evidence type="ECO:0000256" key="6">
    <source>
        <dbReference type="ARBA" id="ARBA00029321"/>
    </source>
</evidence>
<comment type="subcellular location">
    <subcellularLocation>
        <location evidence="7">Cytoplasm</location>
    </subcellularLocation>
</comment>
<name>A0ABU3PHT5_9BURK</name>
<keyword evidence="3 7" id="KW-0312">Gluconeogenesis</keyword>
<proteinExistence type="inferred from homology"/>
<keyword evidence="5 7" id="KW-0413">Isomerase</keyword>